<feature type="compositionally biased region" description="Polar residues" evidence="1">
    <location>
        <begin position="63"/>
        <end position="74"/>
    </location>
</feature>
<feature type="signal peptide" evidence="2">
    <location>
        <begin position="1"/>
        <end position="17"/>
    </location>
</feature>
<feature type="chain" id="PRO_5045359417" evidence="2">
    <location>
        <begin position="18"/>
        <end position="243"/>
    </location>
</feature>
<feature type="region of interest" description="Disordered" evidence="1">
    <location>
        <begin position="37"/>
        <end position="74"/>
    </location>
</feature>
<organism evidence="3 4">
    <name type="scientific">Loxostege sticticalis</name>
    <name type="common">Beet webworm moth</name>
    <dbReference type="NCBI Taxonomy" id="481309"/>
    <lineage>
        <taxon>Eukaryota</taxon>
        <taxon>Metazoa</taxon>
        <taxon>Ecdysozoa</taxon>
        <taxon>Arthropoda</taxon>
        <taxon>Hexapoda</taxon>
        <taxon>Insecta</taxon>
        <taxon>Pterygota</taxon>
        <taxon>Neoptera</taxon>
        <taxon>Endopterygota</taxon>
        <taxon>Lepidoptera</taxon>
        <taxon>Glossata</taxon>
        <taxon>Ditrysia</taxon>
        <taxon>Pyraloidea</taxon>
        <taxon>Crambidae</taxon>
        <taxon>Pyraustinae</taxon>
        <taxon>Loxostege</taxon>
    </lineage>
</organism>
<dbReference type="Pfam" id="PF01395">
    <property type="entry name" value="PBP_GOBP"/>
    <property type="match status" value="1"/>
</dbReference>
<protein>
    <submittedName>
        <fullName evidence="3">Uncharacterized protein</fullName>
    </submittedName>
</protein>
<dbReference type="InterPro" id="IPR006170">
    <property type="entry name" value="PBP/GOBP"/>
</dbReference>
<gene>
    <name evidence="3" type="ORF">ABMA27_006164</name>
</gene>
<comment type="caution">
    <text evidence="3">The sequence shown here is derived from an EMBL/GenBank/DDBJ whole genome shotgun (WGS) entry which is preliminary data.</text>
</comment>
<reference evidence="3 4" key="1">
    <citation type="submission" date="2024-06" db="EMBL/GenBank/DDBJ databases">
        <title>A chromosome-level genome assembly of beet webworm, Loxostege sticticalis.</title>
        <authorList>
            <person name="Zhang Y."/>
        </authorList>
    </citation>
    <scope>NUCLEOTIDE SEQUENCE [LARGE SCALE GENOMIC DNA]</scope>
    <source>
        <strain evidence="3">AQ026</strain>
        <tissue evidence="3">Whole body</tissue>
    </source>
</reference>
<dbReference type="EMBL" id="JBEUOH010000019">
    <property type="protein sequence ID" value="KAL0869975.1"/>
    <property type="molecule type" value="Genomic_DNA"/>
</dbReference>
<dbReference type="Proteomes" id="UP001549920">
    <property type="component" value="Unassembled WGS sequence"/>
</dbReference>
<proteinExistence type="predicted"/>
<dbReference type="Gene3D" id="1.10.238.20">
    <property type="entry name" value="Pheromone/general odorant binding protein domain"/>
    <property type="match status" value="1"/>
</dbReference>
<dbReference type="InterPro" id="IPR036728">
    <property type="entry name" value="PBP_GOBP_sf"/>
</dbReference>
<name>A0ABR3HHT2_LOXSC</name>
<sequence length="243" mass="27018">MSIVVVFLSLVPALVKCSGEGNIRLLEEEVATAMKACAVPSEDPKDGSAANQRQRRSEDYPSVDNNDNNTGQNVYSYERRVLNLSDVRDQMYILNATDYDYGGYGAGSAGEKYLLTVPRPASGRSYYGNSSDNANRTRRSEPLLKPESNQCLSQCIFANLQVVDSKGIPREAELWGKVQSSVTSQQSRAALRDQIRACFQELQSDAEDNGCSYSNKLERCLMLRFSDRLKADRSKTQANNQKT</sequence>
<evidence type="ECO:0000256" key="2">
    <source>
        <dbReference type="SAM" id="SignalP"/>
    </source>
</evidence>
<dbReference type="SUPFAM" id="SSF47565">
    <property type="entry name" value="Insect pheromone/odorant-binding proteins"/>
    <property type="match status" value="1"/>
</dbReference>
<keyword evidence="2" id="KW-0732">Signal</keyword>
<evidence type="ECO:0000313" key="4">
    <source>
        <dbReference type="Proteomes" id="UP001549920"/>
    </source>
</evidence>
<evidence type="ECO:0000313" key="3">
    <source>
        <dbReference type="EMBL" id="KAL0869975.1"/>
    </source>
</evidence>
<keyword evidence="4" id="KW-1185">Reference proteome</keyword>
<accession>A0ABR3HHT2</accession>
<evidence type="ECO:0000256" key="1">
    <source>
        <dbReference type="SAM" id="MobiDB-lite"/>
    </source>
</evidence>